<feature type="chain" id="PRO_5012482216" description="Peptidase MA superfamily protein" evidence="1">
    <location>
        <begin position="24"/>
        <end position="466"/>
    </location>
</feature>
<keyword evidence="3" id="KW-1185">Reference proteome</keyword>
<organism evidence="2 3">
    <name type="scientific">Sphingobacterium nematocida</name>
    <dbReference type="NCBI Taxonomy" id="1513896"/>
    <lineage>
        <taxon>Bacteria</taxon>
        <taxon>Pseudomonadati</taxon>
        <taxon>Bacteroidota</taxon>
        <taxon>Sphingobacteriia</taxon>
        <taxon>Sphingobacteriales</taxon>
        <taxon>Sphingobacteriaceae</taxon>
        <taxon>Sphingobacterium</taxon>
    </lineage>
</organism>
<evidence type="ECO:0000313" key="2">
    <source>
        <dbReference type="EMBL" id="SKB91755.1"/>
    </source>
</evidence>
<dbReference type="RefSeq" id="WP_079644316.1">
    <property type="nucleotide sequence ID" value="NZ_FUZF01000014.1"/>
</dbReference>
<proteinExistence type="predicted"/>
<evidence type="ECO:0008006" key="4">
    <source>
        <dbReference type="Google" id="ProtNLM"/>
    </source>
</evidence>
<reference evidence="3" key="1">
    <citation type="submission" date="2017-02" db="EMBL/GenBank/DDBJ databases">
        <authorList>
            <person name="Varghese N."/>
            <person name="Submissions S."/>
        </authorList>
    </citation>
    <scope>NUCLEOTIDE SEQUENCE [LARGE SCALE GENOMIC DNA]</scope>
    <source>
        <strain evidence="3">DSM 24091</strain>
    </source>
</reference>
<feature type="signal peptide" evidence="1">
    <location>
        <begin position="1"/>
        <end position="23"/>
    </location>
</feature>
<gene>
    <name evidence="2" type="ORF">SAMN05660841_03078</name>
</gene>
<keyword evidence="1" id="KW-0732">Signal</keyword>
<dbReference type="OrthoDB" id="861310at2"/>
<protein>
    <recommendedName>
        <fullName evidence="4">Peptidase MA superfamily protein</fullName>
    </recommendedName>
</protein>
<accession>A0A1T5F6F3</accession>
<evidence type="ECO:0000256" key="1">
    <source>
        <dbReference type="SAM" id="SignalP"/>
    </source>
</evidence>
<name>A0A1T5F6F3_9SPHI</name>
<sequence length="466" mass="54550">MKITSFFTCIILILTVNTLFGQAAPQINIKYSKLLATYDFVQKLSDYYPDNTSKEIFKASKYNVSEYNDLLIQFDTLRIVESYHFQGYPSGQKSPVSTTALMERNLINASSIEEFKSLSFGIVPNTELFAFSSILAQFEPVYDALIYQPNREKFEEKLKSLDYYVQNVHLADYFETGLKFYNAHWDYSVSIDIAIIPSISNGGFTANAFLNNAVSEVPLNFVHNDILFCVLMHEIFHNVYDWQSLEVKNNIESWFHTNSSPNSQYAYLLLNEALATAMGNGYIYEGLNGKLDKDSWYNNKYINQMAQAVYPMVKTYANNKKPIDKHFIDQYIKTYDEKFSDWTKELDHLLTYRYILTDNENDFSYFRKNFRYANHSAYGTPIDQNSLEKMRQRPITKIVIVSQENEEKLNWIKKTFPELKNWTYNAKKEFIYTIDLADKTKLIIVNSINSTFQELFEKRFESKQIN</sequence>
<dbReference type="STRING" id="1513896.SAMN05660841_03078"/>
<dbReference type="AlphaFoldDB" id="A0A1T5F6F3"/>
<evidence type="ECO:0000313" key="3">
    <source>
        <dbReference type="Proteomes" id="UP000190150"/>
    </source>
</evidence>
<dbReference type="EMBL" id="FUZF01000014">
    <property type="protein sequence ID" value="SKB91755.1"/>
    <property type="molecule type" value="Genomic_DNA"/>
</dbReference>
<dbReference type="Proteomes" id="UP000190150">
    <property type="component" value="Unassembled WGS sequence"/>
</dbReference>